<dbReference type="InterPro" id="IPR022398">
    <property type="entry name" value="Peptidase_S8_His-AS"/>
</dbReference>
<dbReference type="InterPro" id="IPR015500">
    <property type="entry name" value="Peptidase_S8_subtilisin-rel"/>
</dbReference>
<feature type="region of interest" description="Disordered" evidence="6">
    <location>
        <begin position="463"/>
        <end position="493"/>
    </location>
</feature>
<dbReference type="PROSITE" id="PS51892">
    <property type="entry name" value="SUBTILASE"/>
    <property type="match status" value="1"/>
</dbReference>
<comment type="similarity">
    <text evidence="1 5">Belongs to the peptidase S8 family.</text>
</comment>
<evidence type="ECO:0000259" key="7">
    <source>
        <dbReference type="Pfam" id="PF00082"/>
    </source>
</evidence>
<dbReference type="Gene3D" id="3.40.50.200">
    <property type="entry name" value="Peptidase S8/S53 domain"/>
    <property type="match status" value="3"/>
</dbReference>
<feature type="active site" description="Charge relay system" evidence="5">
    <location>
        <position position="556"/>
    </location>
</feature>
<dbReference type="PROSITE" id="PS51318">
    <property type="entry name" value="TAT"/>
    <property type="match status" value="1"/>
</dbReference>
<evidence type="ECO:0000256" key="6">
    <source>
        <dbReference type="SAM" id="MobiDB-lite"/>
    </source>
</evidence>
<feature type="active site" description="Charge relay system" evidence="5">
    <location>
        <position position="89"/>
    </location>
</feature>
<feature type="region of interest" description="Disordered" evidence="6">
    <location>
        <begin position="81"/>
        <end position="104"/>
    </location>
</feature>
<dbReference type="Proteomes" id="UP000766904">
    <property type="component" value="Unassembled WGS sequence"/>
</dbReference>
<dbReference type="PROSITE" id="PS00138">
    <property type="entry name" value="SUBTILASE_SER"/>
    <property type="match status" value="1"/>
</dbReference>
<dbReference type="EMBL" id="PHNJ01000003">
    <property type="protein sequence ID" value="TYL38997.1"/>
    <property type="molecule type" value="Genomic_DNA"/>
</dbReference>
<evidence type="ECO:0000313" key="8">
    <source>
        <dbReference type="EMBL" id="TYL38997.1"/>
    </source>
</evidence>
<dbReference type="PANTHER" id="PTHR43806">
    <property type="entry name" value="PEPTIDASE S8"/>
    <property type="match status" value="1"/>
</dbReference>
<organism evidence="8 9">
    <name type="scientific">Natronococcus pandeyae</name>
    <dbReference type="NCBI Taxonomy" id="2055836"/>
    <lineage>
        <taxon>Archaea</taxon>
        <taxon>Methanobacteriati</taxon>
        <taxon>Methanobacteriota</taxon>
        <taxon>Stenosarchaea group</taxon>
        <taxon>Halobacteria</taxon>
        <taxon>Halobacteriales</taxon>
        <taxon>Natrialbaceae</taxon>
        <taxon>Natronococcus</taxon>
    </lineage>
</organism>
<dbReference type="PANTHER" id="PTHR43806:SF11">
    <property type="entry name" value="CEREVISIN-RELATED"/>
    <property type="match status" value="1"/>
</dbReference>
<keyword evidence="9" id="KW-1185">Reference proteome</keyword>
<feature type="active site" description="Charge relay system" evidence="5">
    <location>
        <position position="163"/>
    </location>
</feature>
<dbReference type="InterPro" id="IPR000209">
    <property type="entry name" value="Peptidase_S8/S53_dom"/>
</dbReference>
<evidence type="ECO:0000256" key="2">
    <source>
        <dbReference type="ARBA" id="ARBA00022670"/>
    </source>
</evidence>
<dbReference type="Pfam" id="PF00082">
    <property type="entry name" value="Peptidase_S8"/>
    <property type="match status" value="2"/>
</dbReference>
<evidence type="ECO:0000256" key="4">
    <source>
        <dbReference type="ARBA" id="ARBA00022825"/>
    </source>
</evidence>
<dbReference type="InterPro" id="IPR050131">
    <property type="entry name" value="Peptidase_S8_subtilisin-like"/>
</dbReference>
<dbReference type="InterPro" id="IPR006311">
    <property type="entry name" value="TAT_signal"/>
</dbReference>
<dbReference type="GO" id="GO:0006508">
    <property type="term" value="P:proteolysis"/>
    <property type="evidence" value="ECO:0007669"/>
    <property type="project" value="UniProtKB-KW"/>
</dbReference>
<accession>A0A8J8Q566</accession>
<evidence type="ECO:0000313" key="9">
    <source>
        <dbReference type="Proteomes" id="UP000766904"/>
    </source>
</evidence>
<dbReference type="GO" id="GO:0004252">
    <property type="term" value="F:serine-type endopeptidase activity"/>
    <property type="evidence" value="ECO:0007669"/>
    <property type="project" value="UniProtKB-UniRule"/>
</dbReference>
<dbReference type="InterPro" id="IPR036852">
    <property type="entry name" value="Peptidase_S8/S53_dom_sf"/>
</dbReference>
<gene>
    <name evidence="8" type="ORF">CV102_06800</name>
</gene>
<keyword evidence="2 5" id="KW-0645">Protease</keyword>
<protein>
    <recommendedName>
        <fullName evidence="7">Peptidase S8/S53 domain-containing protein</fullName>
    </recommendedName>
</protein>
<dbReference type="PROSITE" id="PS00137">
    <property type="entry name" value="SUBTILASE_HIS"/>
    <property type="match status" value="1"/>
</dbReference>
<name>A0A8J8Q566_9EURY</name>
<keyword evidence="4 5" id="KW-0720">Serine protease</keyword>
<comment type="caution">
    <text evidence="8">The sequence shown here is derived from an EMBL/GenBank/DDBJ whole genome shotgun (WGS) entry which is preliminary data.</text>
</comment>
<dbReference type="AlphaFoldDB" id="A0A8J8Q566"/>
<dbReference type="InterPro" id="IPR023828">
    <property type="entry name" value="Peptidase_S8_Ser-AS"/>
</dbReference>
<feature type="region of interest" description="Disordered" evidence="6">
    <location>
        <begin position="718"/>
        <end position="747"/>
    </location>
</feature>
<evidence type="ECO:0000256" key="1">
    <source>
        <dbReference type="ARBA" id="ARBA00011073"/>
    </source>
</evidence>
<feature type="domain" description="Peptidase S8/S53" evidence="7">
    <location>
        <begin position="84"/>
        <end position="178"/>
    </location>
</feature>
<dbReference type="SUPFAM" id="SSF52743">
    <property type="entry name" value="Subtilisin-like"/>
    <property type="match status" value="1"/>
</dbReference>
<reference evidence="8" key="1">
    <citation type="submission" date="2017-11" db="EMBL/GenBank/DDBJ databases">
        <authorList>
            <person name="Kajale S.C."/>
            <person name="Sharma A."/>
        </authorList>
    </citation>
    <scope>NUCLEOTIDE SEQUENCE</scope>
    <source>
        <strain evidence="8">LS1_42</strain>
    </source>
</reference>
<evidence type="ECO:0000256" key="5">
    <source>
        <dbReference type="PROSITE-ProRule" id="PRU01240"/>
    </source>
</evidence>
<proteinExistence type="inferred from homology"/>
<dbReference type="PRINTS" id="PR00723">
    <property type="entry name" value="SUBTILISIN"/>
</dbReference>
<feature type="domain" description="Peptidase S8/S53" evidence="7">
    <location>
        <begin position="306"/>
        <end position="452"/>
    </location>
</feature>
<evidence type="ECO:0000256" key="3">
    <source>
        <dbReference type="ARBA" id="ARBA00022801"/>
    </source>
</evidence>
<sequence>MGCVMKGHDSQNEKNDGARLSRRSILQIGALAGVGMAGSTALSNQVAALGTDGDDSLDAAYTNIRVREALQAWERGYRGRPDRSLALTDSGTDARHPDIGPWTGVTVTTEDGEFALESTHPGEGREIDPFERVEDTGLPHLVGWHNDHDRYGSYSRPRDENGHGTHVASIMAGSGRASAIDDDRTQVDEPLTTLVLGDTLSYTVDAEAETGVFATAFGDAIEIVIEGPDGVQLDRTGDVTGSTELHLESTIAETPTVHDEGEATYTVFVRPLEGELVSTGQVDSIAVGAFRHYEETDGDATEDGDLSVHAGVAPGYSITSLTDLGTATETFGEFADEFAETFNVRALNMSWGYVGGLPLGAAGGTLDDIPESIRQIAEAGILPVAAAGNDATPASGNGAPAVASEAISVVSTGPFDGIAAYSSGGIGGIDDETGEPYTKPDVTAPGGQITDTDVAADIGEIEDDVTEDDGDEEATEADLEPVEELEDLDDEELEPKTEFDEAITGDADYEPTLADEVVDTLLEFDGELLSAFGPGRGQNDDRYGDVRDYTGKAGTSMAAPSVAGISGLVADAMEEDATEAIALPEPADAGYEDSLRLKQVILATASETALTAAPYHRAKVPVYRFGGRDPYEGYGRANVGPAIDAVTRDLTDESISGTVGLGVPDDERAVAGYVHVSDPGEIDASVAFSHYSGANAGATKGDPHVDLFLYDAQNPDELTGEPTIVDKDAGLEGDADVSTSVSPDDLEENGGERVLYVVAKLVNVPGVVNGFDVQAHLDLETAFDEAGLIVEGEREDDASVFTGGQTNRTELDATVRHPDGEAVVVRDTIPEGWDVDEDHGDVEATTPAFGGGTHVYFGVDDPQSAYEELTHFAEAPDSVDETGRYTFGPIAVTTDTDDDGTLTDREWTAISGTDRTVTVVAEET</sequence>
<keyword evidence="3 5" id="KW-0378">Hydrolase</keyword>